<protein>
    <recommendedName>
        <fullName evidence="3">Septum formation inhibitor Maf</fullName>
    </recommendedName>
</protein>
<name>A0A1M6C917_9FLAO</name>
<dbReference type="Proteomes" id="UP000184396">
    <property type="component" value="Unassembled WGS sequence"/>
</dbReference>
<evidence type="ECO:0000313" key="2">
    <source>
        <dbReference type="Proteomes" id="UP000184396"/>
    </source>
</evidence>
<reference evidence="1 2" key="1">
    <citation type="submission" date="2016-11" db="EMBL/GenBank/DDBJ databases">
        <authorList>
            <person name="Jaros S."/>
            <person name="Januszkiewicz K."/>
            <person name="Wedrychowicz H."/>
        </authorList>
    </citation>
    <scope>NUCLEOTIDE SEQUENCE [LARGE SCALE GENOMIC DNA]</scope>
    <source>
        <strain evidence="1 2">CGMCC 1.12213</strain>
    </source>
</reference>
<dbReference type="STRING" id="1178825.SAMN05216261_1130"/>
<proteinExistence type="predicted"/>
<dbReference type="AlphaFoldDB" id="A0A1M6C917"/>
<dbReference type="EMBL" id="FQYK01000002">
    <property type="protein sequence ID" value="SHI57393.1"/>
    <property type="molecule type" value="Genomic_DNA"/>
</dbReference>
<dbReference type="eggNOG" id="COG2017">
    <property type="taxonomic scope" value="Bacteria"/>
</dbReference>
<dbReference type="RefSeq" id="WP_019387276.1">
    <property type="nucleotide sequence ID" value="NZ_ALIH01000005.1"/>
</dbReference>
<dbReference type="PROSITE" id="PS51257">
    <property type="entry name" value="PROKAR_LIPOPROTEIN"/>
    <property type="match status" value="1"/>
</dbReference>
<evidence type="ECO:0008006" key="3">
    <source>
        <dbReference type="Google" id="ProtNLM"/>
    </source>
</evidence>
<accession>A0A1M6C917</accession>
<keyword evidence="2" id="KW-1185">Reference proteome</keyword>
<sequence length="320" mass="36321">MQIINKLVKVLKAEIILWVIIGVLLLLASCQNNSKAAPVVIHTMSNIVTPKAEAKQKTSPEFKAYWYAGEAELSSYKLEQARYGELREGTAVLVYVTEDFLPDVQVKANNSSKSNIPVLKLNATKKFNTGIYPYSIMQSTFYPVANNQHALKVSSSIQEWCGHVYTQLNNRSQFEIMSHSYFEGEADQHFKLDKTILENELWTQLRINPQSLPTGNLKIIPALEFHRLRHVPIKAYEATATLQANIYTINYPELNRTLAITFNPEFPYEILGWEETSKSGFGNSAKALTTKATKLNTIKSAYWQKNSNKDEALRDLLQLK</sequence>
<organism evidence="1 2">
    <name type="scientific">Algibacter luteus</name>
    <dbReference type="NCBI Taxonomy" id="1178825"/>
    <lineage>
        <taxon>Bacteria</taxon>
        <taxon>Pseudomonadati</taxon>
        <taxon>Bacteroidota</taxon>
        <taxon>Flavobacteriia</taxon>
        <taxon>Flavobacteriales</taxon>
        <taxon>Flavobacteriaceae</taxon>
        <taxon>Algibacter</taxon>
    </lineage>
</organism>
<evidence type="ECO:0000313" key="1">
    <source>
        <dbReference type="EMBL" id="SHI57393.1"/>
    </source>
</evidence>
<gene>
    <name evidence="1" type="ORF">SAMN05216261_1130</name>
</gene>